<evidence type="ECO:0000259" key="5">
    <source>
        <dbReference type="PROSITE" id="PS51698"/>
    </source>
</evidence>
<organism evidence="6 7">
    <name type="scientific">Zingiber officinale</name>
    <name type="common">Ginger</name>
    <name type="synonym">Amomum zingiber</name>
    <dbReference type="NCBI Taxonomy" id="94328"/>
    <lineage>
        <taxon>Eukaryota</taxon>
        <taxon>Viridiplantae</taxon>
        <taxon>Streptophyta</taxon>
        <taxon>Embryophyta</taxon>
        <taxon>Tracheophyta</taxon>
        <taxon>Spermatophyta</taxon>
        <taxon>Magnoliopsida</taxon>
        <taxon>Liliopsida</taxon>
        <taxon>Zingiberales</taxon>
        <taxon>Zingiberaceae</taxon>
        <taxon>Zingiber</taxon>
    </lineage>
</organism>
<dbReference type="Pfam" id="PF04564">
    <property type="entry name" value="U-box"/>
    <property type="match status" value="1"/>
</dbReference>
<evidence type="ECO:0000313" key="7">
    <source>
        <dbReference type="Proteomes" id="UP000734854"/>
    </source>
</evidence>
<feature type="domain" description="U-box" evidence="5">
    <location>
        <begin position="569"/>
        <end position="646"/>
    </location>
</feature>
<dbReference type="PANTHER" id="PTHR45958:SF4">
    <property type="entry name" value="U-BOX DOMAIN-CONTAINING PROTEIN 42-RELATED"/>
    <property type="match status" value="1"/>
</dbReference>
<dbReference type="EMBL" id="JACMSC010000012">
    <property type="protein sequence ID" value="KAG6496683.1"/>
    <property type="molecule type" value="Genomic_DNA"/>
</dbReference>
<dbReference type="GO" id="GO:0016567">
    <property type="term" value="P:protein ubiquitination"/>
    <property type="evidence" value="ECO:0007669"/>
    <property type="project" value="UniProtKB-UniPathway"/>
</dbReference>
<evidence type="ECO:0000256" key="1">
    <source>
        <dbReference type="ARBA" id="ARBA00000900"/>
    </source>
</evidence>
<evidence type="ECO:0000256" key="3">
    <source>
        <dbReference type="ARBA" id="ARBA00012483"/>
    </source>
</evidence>
<reference evidence="6 7" key="1">
    <citation type="submission" date="2020-08" db="EMBL/GenBank/DDBJ databases">
        <title>Plant Genome Project.</title>
        <authorList>
            <person name="Zhang R.-G."/>
        </authorList>
    </citation>
    <scope>NUCLEOTIDE SEQUENCE [LARGE SCALE GENOMIC DNA]</scope>
    <source>
        <tissue evidence="6">Rhizome</tissue>
    </source>
</reference>
<dbReference type="SMART" id="SM00185">
    <property type="entry name" value="ARM"/>
    <property type="match status" value="6"/>
</dbReference>
<proteinExistence type="predicted"/>
<dbReference type="InterPro" id="IPR003613">
    <property type="entry name" value="Ubox_domain"/>
</dbReference>
<dbReference type="InterPro" id="IPR016024">
    <property type="entry name" value="ARM-type_fold"/>
</dbReference>
<dbReference type="InterPro" id="IPR000225">
    <property type="entry name" value="Armadillo"/>
</dbReference>
<dbReference type="InterPro" id="IPR013083">
    <property type="entry name" value="Znf_RING/FYVE/PHD"/>
</dbReference>
<name>A0A8J5FX03_ZINOF</name>
<evidence type="ECO:0000313" key="6">
    <source>
        <dbReference type="EMBL" id="KAG6496683.1"/>
    </source>
</evidence>
<protein>
    <recommendedName>
        <fullName evidence="3">RING-type E3 ubiquitin transferase</fullName>
        <ecNumber evidence="3">2.3.2.27</ecNumber>
    </recommendedName>
</protein>
<keyword evidence="4" id="KW-0808">Transferase</keyword>
<dbReference type="PANTHER" id="PTHR45958">
    <property type="entry name" value="RING-TYPE E3 UBIQUITIN TRANSFERASE"/>
    <property type="match status" value="1"/>
</dbReference>
<dbReference type="SMART" id="SM00504">
    <property type="entry name" value="Ubox"/>
    <property type="match status" value="1"/>
</dbReference>
<dbReference type="SUPFAM" id="SSF48371">
    <property type="entry name" value="ARM repeat"/>
    <property type="match status" value="2"/>
</dbReference>
<evidence type="ECO:0000256" key="2">
    <source>
        <dbReference type="ARBA" id="ARBA00004906"/>
    </source>
</evidence>
<dbReference type="PROSITE" id="PS51698">
    <property type="entry name" value="U_BOX"/>
    <property type="match status" value="1"/>
</dbReference>
<gene>
    <name evidence="6" type="ORF">ZIOFF_044553</name>
</gene>
<keyword evidence="7" id="KW-1185">Reference proteome</keyword>
<dbReference type="Gene3D" id="3.30.40.10">
    <property type="entry name" value="Zinc/RING finger domain, C3HC4 (zinc finger)"/>
    <property type="match status" value="1"/>
</dbReference>
<dbReference type="GO" id="GO:0061630">
    <property type="term" value="F:ubiquitin protein ligase activity"/>
    <property type="evidence" value="ECO:0007669"/>
    <property type="project" value="UniProtKB-EC"/>
</dbReference>
<sequence>MRDVGVASNHTRHQLPILLLPKPRDTPMRVLHERLLSPEQPATECCQSEQQASPLSMRDAGAQSLFFPSHATSAPVLEFLASACSVVAAISRAVATCQSPPSKRDTRVAFAPARCSSRVLTALSPASCEQSPLVSRLHPHETSVSPLSLLVDRFEREKITCSCFRHPPVSMAPNYDNPVQTQMTVSVLSRTISSDCPENPWSEEKASGRRRFLHRSSSTPCLSPIGDDHKKSGDPSGLIEILCSNNSAEIKRLVKDAVKAIKRGTDPIPVHRGLGRAYFFWNKSGANIAIVKPTDEPFAPNNLKRLIGKDLVQPGLKRSCELARRGSKSIKAPSTETNAASKVASFQKYISHDFDANDHGTSSFFPVTIVHKIGILDVRIFNTDRSEFARVFDPKTGNKLHGCVPETVADHTRQPNAMEPGMEPQVQENIATSRTEFLASLSSKVIIAKELVTRCSGGDQVTLDNELQATIKQLEAVIRSMAVDLSNIPFYNFGNQRNADIAMNQFSQLLQINTNHPRLSGEGESPVSASHRENIYEGFVKAMYDGTHRNDAAEASSNILSQLAETLQPAYQGFFCPLTKKIMIDPVTIETGITYEREAIVEWWLDRSSENVICPTTRIEIKSTGFSNNLALKNTIKEWKERSEATRISIASSALSLATSETMVLDALKELQLLSQHKRHNMEHMHNVGITQRVEQLLRHDSVTVRCEAMHLLCSLVEDEDRKVIIAKTRALTRTIKMMSSYNSSERHAAVSFLLELSKSEMFLDKIGRTPGGILILITMKFNKEADPFAAEKAEETLKNLEKLPLNIKCMAENGFLEPLLHHLSDDSEEVQMDMVSYLGEISPEDYMKTYVAERTSNTLIQMISRGNAIIRREAFKALVQISSHPPNSKILIDAGIIPIMIDEIFLRRIHSEPPDSQEEAAAILANILESDAIDFSNINVNKNGHTITSHYSVYNIVHLLKCSMAEEVNVNLIRIVLSLTKLSKPLATVVSVVKELDLTQTIIEFLNSRLEELATVAAKLLIVLSSHIGYTIATGLCKTQGQPEGLIKTYDIMRISEKQAVSANLISNLPHQSTPLNLALLHQGVAPLVLGRIQTIQRGEIRVSNTRQAEYYLEGLVGILVRFTSSLLDPEILEMAMSRNLTSVFLDLLVRPCGSSEVQRLAAVGLGNLSSQSLKLSRPPSEAKKPSRAVNIFSKSISVLNREGSRMVLTCPAHRGVCSSTTTFCLLESRAAERLLACLDNENAKVVKAVLSAIGTLLDESVEVEGSVRALSELGAVKNVLGVLKVHREEDVLQRSLWLVERFLEKGNESFCKDIYSDKVLPTVLVSVFHRGDGNTKKMAENILRHLHRIMNFSSKSFVM</sequence>
<comment type="catalytic activity">
    <reaction evidence="1">
        <text>S-ubiquitinyl-[E2 ubiquitin-conjugating enzyme]-L-cysteine + [acceptor protein]-L-lysine = [E2 ubiquitin-conjugating enzyme]-L-cysteine + N(6)-ubiquitinyl-[acceptor protein]-L-lysine.</text>
        <dbReference type="EC" id="2.3.2.27"/>
    </reaction>
</comment>
<accession>A0A8J5FX03</accession>
<dbReference type="Proteomes" id="UP000734854">
    <property type="component" value="Unassembled WGS sequence"/>
</dbReference>
<dbReference type="UniPathway" id="UPA00143"/>
<evidence type="ECO:0000256" key="4">
    <source>
        <dbReference type="ARBA" id="ARBA00022679"/>
    </source>
</evidence>
<dbReference type="SUPFAM" id="SSF57850">
    <property type="entry name" value="RING/U-box"/>
    <property type="match status" value="1"/>
</dbReference>
<dbReference type="Gene3D" id="1.25.10.10">
    <property type="entry name" value="Leucine-rich Repeat Variant"/>
    <property type="match status" value="3"/>
</dbReference>
<dbReference type="InterPro" id="IPR011989">
    <property type="entry name" value="ARM-like"/>
</dbReference>
<dbReference type="EC" id="2.3.2.27" evidence="3"/>
<comment type="caution">
    <text evidence="6">The sequence shown here is derived from an EMBL/GenBank/DDBJ whole genome shotgun (WGS) entry which is preliminary data.</text>
</comment>
<dbReference type="InterPro" id="IPR052608">
    <property type="entry name" value="U-box_domain_protein"/>
</dbReference>
<comment type="pathway">
    <text evidence="2">Protein modification; protein ubiquitination.</text>
</comment>